<evidence type="ECO:0000259" key="9">
    <source>
        <dbReference type="PROSITE" id="PS50125"/>
    </source>
</evidence>
<dbReference type="Gene3D" id="6.10.250.780">
    <property type="match status" value="1"/>
</dbReference>
<dbReference type="Pfam" id="PF08376">
    <property type="entry name" value="NIT"/>
    <property type="match status" value="1"/>
</dbReference>
<dbReference type="PROSITE" id="PS00452">
    <property type="entry name" value="GUANYLATE_CYCLASE_1"/>
    <property type="match status" value="1"/>
</dbReference>
<keyword evidence="3" id="KW-0547">Nucleotide-binding</keyword>
<evidence type="ECO:0000256" key="2">
    <source>
        <dbReference type="ARBA" id="ARBA00022692"/>
    </source>
</evidence>
<keyword evidence="10" id="KW-0675">Receptor</keyword>
<evidence type="ECO:0000313" key="11">
    <source>
        <dbReference type="Proteomes" id="UP000242188"/>
    </source>
</evidence>
<dbReference type="Gene3D" id="3.30.70.1230">
    <property type="entry name" value="Nucleotide cyclase"/>
    <property type="match status" value="1"/>
</dbReference>
<accession>A0A210R620</accession>
<keyword evidence="5 8" id="KW-0472">Membrane</keyword>
<evidence type="ECO:0000256" key="3">
    <source>
        <dbReference type="ARBA" id="ARBA00022741"/>
    </source>
</evidence>
<dbReference type="InterPro" id="IPR001054">
    <property type="entry name" value="A/G_cyclase"/>
</dbReference>
<dbReference type="GO" id="GO:0004016">
    <property type="term" value="F:adenylate cyclase activity"/>
    <property type="evidence" value="ECO:0007669"/>
    <property type="project" value="TreeGrafter"/>
</dbReference>
<organism evidence="10 11">
    <name type="scientific">Mizuhopecten yessoensis</name>
    <name type="common">Japanese scallop</name>
    <name type="synonym">Patinopecten yessoensis</name>
    <dbReference type="NCBI Taxonomy" id="6573"/>
    <lineage>
        <taxon>Eukaryota</taxon>
        <taxon>Metazoa</taxon>
        <taxon>Spiralia</taxon>
        <taxon>Lophotrochozoa</taxon>
        <taxon>Mollusca</taxon>
        <taxon>Bivalvia</taxon>
        <taxon>Autobranchia</taxon>
        <taxon>Pteriomorphia</taxon>
        <taxon>Pectinida</taxon>
        <taxon>Pectinoidea</taxon>
        <taxon>Pectinidae</taxon>
        <taxon>Mizuhopecten</taxon>
    </lineage>
</organism>
<evidence type="ECO:0000256" key="7">
    <source>
        <dbReference type="RuleBase" id="RU000405"/>
    </source>
</evidence>
<gene>
    <name evidence="10" type="ORF">KP79_PYT14379</name>
</gene>
<comment type="similarity">
    <text evidence="7">Belongs to the adenylyl cyclase class-4/guanylyl cyclase family.</text>
</comment>
<dbReference type="InterPro" id="IPR050401">
    <property type="entry name" value="Cyclic_nucleotide_synthase"/>
</dbReference>
<comment type="subcellular location">
    <subcellularLocation>
        <location evidence="1">Membrane</location>
    </subcellularLocation>
</comment>
<dbReference type="Pfam" id="PF00211">
    <property type="entry name" value="Guanylate_cyc"/>
    <property type="match status" value="1"/>
</dbReference>
<dbReference type="GO" id="GO:0000166">
    <property type="term" value="F:nucleotide binding"/>
    <property type="evidence" value="ECO:0007669"/>
    <property type="project" value="UniProtKB-KW"/>
</dbReference>
<feature type="domain" description="Guanylate cyclase" evidence="9">
    <location>
        <begin position="460"/>
        <end position="592"/>
    </location>
</feature>
<dbReference type="GO" id="GO:0007168">
    <property type="term" value="P:receptor guanylyl cyclase signaling pathway"/>
    <property type="evidence" value="ECO:0007669"/>
    <property type="project" value="TreeGrafter"/>
</dbReference>
<dbReference type="GO" id="GO:0005886">
    <property type="term" value="C:plasma membrane"/>
    <property type="evidence" value="ECO:0007669"/>
    <property type="project" value="TreeGrafter"/>
</dbReference>
<dbReference type="InterPro" id="IPR029787">
    <property type="entry name" value="Nucleotide_cyclase"/>
</dbReference>
<dbReference type="FunFam" id="3.30.70.1230:FF:000030">
    <property type="entry name" value="Si:ch211-215j19.12"/>
    <property type="match status" value="1"/>
</dbReference>
<dbReference type="InterPro" id="IPR013587">
    <property type="entry name" value="Nitrate/nitrite_sensing"/>
</dbReference>
<dbReference type="SUPFAM" id="SSF55073">
    <property type="entry name" value="Nucleotide cyclase"/>
    <property type="match status" value="1"/>
</dbReference>
<evidence type="ECO:0000256" key="5">
    <source>
        <dbReference type="ARBA" id="ARBA00023136"/>
    </source>
</evidence>
<dbReference type="GO" id="GO:0035556">
    <property type="term" value="P:intracellular signal transduction"/>
    <property type="evidence" value="ECO:0007669"/>
    <property type="project" value="InterPro"/>
</dbReference>
<dbReference type="CDD" id="cd07302">
    <property type="entry name" value="CHD"/>
    <property type="match status" value="1"/>
</dbReference>
<keyword evidence="6 7" id="KW-0456">Lyase</keyword>
<protein>
    <submittedName>
        <fullName evidence="10">Atrial natriuretic peptide receptor 2</fullName>
    </submittedName>
</protein>
<keyword evidence="2 8" id="KW-0812">Transmembrane</keyword>
<dbReference type="SMART" id="SM00044">
    <property type="entry name" value="CYCc"/>
    <property type="match status" value="1"/>
</dbReference>
<reference evidence="10 11" key="1">
    <citation type="journal article" date="2017" name="Nat. Ecol. Evol.">
        <title>Scallop genome provides insights into evolution of bilaterian karyotype and development.</title>
        <authorList>
            <person name="Wang S."/>
            <person name="Zhang J."/>
            <person name="Jiao W."/>
            <person name="Li J."/>
            <person name="Xun X."/>
            <person name="Sun Y."/>
            <person name="Guo X."/>
            <person name="Huan P."/>
            <person name="Dong B."/>
            <person name="Zhang L."/>
            <person name="Hu X."/>
            <person name="Sun X."/>
            <person name="Wang J."/>
            <person name="Zhao C."/>
            <person name="Wang Y."/>
            <person name="Wang D."/>
            <person name="Huang X."/>
            <person name="Wang R."/>
            <person name="Lv J."/>
            <person name="Li Y."/>
            <person name="Zhang Z."/>
            <person name="Liu B."/>
            <person name="Lu W."/>
            <person name="Hui Y."/>
            <person name="Liang J."/>
            <person name="Zhou Z."/>
            <person name="Hou R."/>
            <person name="Li X."/>
            <person name="Liu Y."/>
            <person name="Li H."/>
            <person name="Ning X."/>
            <person name="Lin Y."/>
            <person name="Zhao L."/>
            <person name="Xing Q."/>
            <person name="Dou J."/>
            <person name="Li Y."/>
            <person name="Mao J."/>
            <person name="Guo H."/>
            <person name="Dou H."/>
            <person name="Li T."/>
            <person name="Mu C."/>
            <person name="Jiang W."/>
            <person name="Fu Q."/>
            <person name="Fu X."/>
            <person name="Miao Y."/>
            <person name="Liu J."/>
            <person name="Yu Q."/>
            <person name="Li R."/>
            <person name="Liao H."/>
            <person name="Li X."/>
            <person name="Kong Y."/>
            <person name="Jiang Z."/>
            <person name="Chourrout D."/>
            <person name="Li R."/>
            <person name="Bao Z."/>
        </authorList>
    </citation>
    <scope>NUCLEOTIDE SEQUENCE [LARGE SCALE GENOMIC DNA]</scope>
    <source>
        <strain evidence="10 11">PY_sf001</strain>
    </source>
</reference>
<dbReference type="AlphaFoldDB" id="A0A210R620"/>
<keyword evidence="11" id="KW-1185">Reference proteome</keyword>
<dbReference type="OrthoDB" id="6145546at2759"/>
<evidence type="ECO:0000256" key="4">
    <source>
        <dbReference type="ARBA" id="ARBA00022989"/>
    </source>
</evidence>
<dbReference type="PANTHER" id="PTHR11920">
    <property type="entry name" value="GUANYLYL CYCLASE"/>
    <property type="match status" value="1"/>
</dbReference>
<evidence type="ECO:0000256" key="1">
    <source>
        <dbReference type="ARBA" id="ARBA00004370"/>
    </source>
</evidence>
<dbReference type="EMBL" id="NEDP02000210">
    <property type="protein sequence ID" value="OWF56395.1"/>
    <property type="molecule type" value="Genomic_DNA"/>
</dbReference>
<name>A0A210R620_MIZYE</name>
<evidence type="ECO:0000313" key="10">
    <source>
        <dbReference type="EMBL" id="OWF56395.1"/>
    </source>
</evidence>
<keyword evidence="4 8" id="KW-1133">Transmembrane helix</keyword>
<dbReference type="GO" id="GO:0001653">
    <property type="term" value="F:peptide receptor activity"/>
    <property type="evidence" value="ECO:0007669"/>
    <property type="project" value="TreeGrafter"/>
</dbReference>
<dbReference type="GO" id="GO:0004383">
    <property type="term" value="F:guanylate cyclase activity"/>
    <property type="evidence" value="ECO:0007669"/>
    <property type="project" value="TreeGrafter"/>
</dbReference>
<dbReference type="Proteomes" id="UP000242188">
    <property type="component" value="Unassembled WGS sequence"/>
</dbReference>
<proteinExistence type="inferred from homology"/>
<feature type="transmembrane region" description="Helical" evidence="8">
    <location>
        <begin position="84"/>
        <end position="104"/>
    </location>
</feature>
<dbReference type="PANTHER" id="PTHR11920:SF501">
    <property type="entry name" value="GUANYLATE CYCLASE 32E"/>
    <property type="match status" value="1"/>
</dbReference>
<comment type="caution">
    <text evidence="10">The sequence shown here is derived from an EMBL/GenBank/DDBJ whole genome shotgun (WGS) entry which is preliminary data.</text>
</comment>
<dbReference type="InterPro" id="IPR018297">
    <property type="entry name" value="A/G_cyclase_CS"/>
</dbReference>
<evidence type="ECO:0000256" key="8">
    <source>
        <dbReference type="SAM" id="Phobius"/>
    </source>
</evidence>
<evidence type="ECO:0000256" key="6">
    <source>
        <dbReference type="ARBA" id="ARBA00023239"/>
    </source>
</evidence>
<dbReference type="PROSITE" id="PS50125">
    <property type="entry name" value="GUANYLATE_CYCLASE_2"/>
    <property type="match status" value="1"/>
</dbReference>
<feature type="transmembrane region" description="Helical" evidence="8">
    <location>
        <begin position="382"/>
        <end position="402"/>
    </location>
</feature>
<sequence>MPDYVMEVSLKMNVTLQSVTKCLITSWKGFPHLLHILLCSNRALSSLRGDTAVIQSEIPSESCCGLVNVDFLSKKGQRCQLAKILLFTLVPIVSLSVITCLSMINSIPDYDTKNAIRQGIYISIEIGNVVHHIQIERGTSVLYLSAYSDPRIFEKLQKNYRKSNAAIENLKVWPVYSKEDPEYFKSKNAYFSRIQEYRQLVVANNVTRKEVIKFYSDIIASIIRCLAKCASLSMSGELWRTMVAYHMLLLATDAVGVERALGSSFYAEGNTSQTDLAWYIKMNMAANTYLNICSQYSKPMAKLLSDRLSESKLGGLLDGRRWQIISNISTVLHTPSAVLALKWFDNRTVFVDILQGIQDTSGKGILADLETDLDEISTKHNFSIVLVVGAIILYPTILMVVFKLTKQIQAVAVSMKEQAFLLSKERKRSEALLYQIFPVSIAKKLMRNERVEPQLYKSATVLFSDIVGFTSICSTFTPFEVMDLLNLLYRTFDAKLGKYDVYKVDTIGDSYMVVSGLPDVNEDRHVSDVSYLAFDLLDTTNQLKVPQLSRRNAYLNIRIGINTGPVVTGIVGRKMPRYCLFGDTVNVASRMESTGKPQHIHISSYTAEALTKYPYFKPVKRGLIEITGKGRMMTYWLMRTCSQSELHVPGSRPLTPQ</sequence>